<feature type="non-terminal residue" evidence="1">
    <location>
        <position position="118"/>
    </location>
</feature>
<gene>
    <name evidence="1" type="ORF">M8C21_002986</name>
</gene>
<dbReference type="EMBL" id="JAMZMK010000146">
    <property type="protein sequence ID" value="KAI7757258.1"/>
    <property type="molecule type" value="Genomic_DNA"/>
</dbReference>
<accession>A0AAD5GZL8</accession>
<sequence length="118" mass="13254">MGFGRLLSLKMDGIPAKLGHYVVDNFDPDSLELTLTSVTLAIDAEVVHKILGIPIGGVSFNALASREAHDEGISKWKKRYPPSRFISPKQMVDMIDKESNGEDDFNFRMDFIICFYTI</sequence>
<evidence type="ECO:0000313" key="1">
    <source>
        <dbReference type="EMBL" id="KAI7757258.1"/>
    </source>
</evidence>
<dbReference type="Proteomes" id="UP001206925">
    <property type="component" value="Unassembled WGS sequence"/>
</dbReference>
<name>A0AAD5GZL8_AMBAR</name>
<evidence type="ECO:0000313" key="2">
    <source>
        <dbReference type="Proteomes" id="UP001206925"/>
    </source>
</evidence>
<keyword evidence="2" id="KW-1185">Reference proteome</keyword>
<protein>
    <submittedName>
        <fullName evidence="1">Uncharacterized protein</fullName>
    </submittedName>
</protein>
<comment type="caution">
    <text evidence="1">The sequence shown here is derived from an EMBL/GenBank/DDBJ whole genome shotgun (WGS) entry which is preliminary data.</text>
</comment>
<proteinExistence type="predicted"/>
<organism evidence="1 2">
    <name type="scientific">Ambrosia artemisiifolia</name>
    <name type="common">Common ragweed</name>
    <dbReference type="NCBI Taxonomy" id="4212"/>
    <lineage>
        <taxon>Eukaryota</taxon>
        <taxon>Viridiplantae</taxon>
        <taxon>Streptophyta</taxon>
        <taxon>Embryophyta</taxon>
        <taxon>Tracheophyta</taxon>
        <taxon>Spermatophyta</taxon>
        <taxon>Magnoliopsida</taxon>
        <taxon>eudicotyledons</taxon>
        <taxon>Gunneridae</taxon>
        <taxon>Pentapetalae</taxon>
        <taxon>asterids</taxon>
        <taxon>campanulids</taxon>
        <taxon>Asterales</taxon>
        <taxon>Asteraceae</taxon>
        <taxon>Asteroideae</taxon>
        <taxon>Heliantheae alliance</taxon>
        <taxon>Heliantheae</taxon>
        <taxon>Ambrosia</taxon>
    </lineage>
</organism>
<dbReference type="AlphaFoldDB" id="A0AAD5GZL8"/>
<reference evidence="1" key="1">
    <citation type="submission" date="2022-06" db="EMBL/GenBank/DDBJ databases">
        <title>Uncovering the hologenomic basis of an extraordinary plant invasion.</title>
        <authorList>
            <person name="Bieker V.C."/>
            <person name="Martin M.D."/>
            <person name="Gilbert T."/>
            <person name="Hodgins K."/>
            <person name="Battlay P."/>
            <person name="Petersen B."/>
            <person name="Wilson J."/>
        </authorList>
    </citation>
    <scope>NUCLEOTIDE SEQUENCE</scope>
    <source>
        <strain evidence="1">AA19_3_7</strain>
        <tissue evidence="1">Leaf</tissue>
    </source>
</reference>